<organism evidence="1 2">
    <name type="scientific">Stenotrophomonas rhizophila</name>
    <dbReference type="NCBI Taxonomy" id="216778"/>
    <lineage>
        <taxon>Bacteria</taxon>
        <taxon>Pseudomonadati</taxon>
        <taxon>Pseudomonadota</taxon>
        <taxon>Gammaproteobacteria</taxon>
        <taxon>Lysobacterales</taxon>
        <taxon>Lysobacteraceae</taxon>
        <taxon>Stenotrophomonas</taxon>
    </lineage>
</organism>
<dbReference type="OrthoDB" id="6059020at2"/>
<gene>
    <name evidence="1" type="ORF">F9K92_07635</name>
</gene>
<accession>A0A7V7YHM6</accession>
<dbReference type="AlphaFoldDB" id="A0A7V7YHM6"/>
<comment type="caution">
    <text evidence="1">The sequence shown here is derived from an EMBL/GenBank/DDBJ whole genome shotgun (WGS) entry which is preliminary data.</text>
</comment>
<evidence type="ECO:0000313" key="1">
    <source>
        <dbReference type="EMBL" id="KAB7631253.1"/>
    </source>
</evidence>
<reference evidence="1 2" key="1">
    <citation type="submission" date="2019-10" db="EMBL/GenBank/DDBJ databases">
        <title>Halotolerant bacteria associated to Saharan-endemic halophytes Stipa tenacissima L. and Atriplex halimus L mitigate salt stress and promote growth of tomato plants.</title>
        <authorList>
            <person name="Dif G."/>
        </authorList>
    </citation>
    <scope>NUCLEOTIDE SEQUENCE [LARGE SCALE GENOMIC DNA]</scope>
    <source>
        <strain evidence="1 2">IS26</strain>
    </source>
</reference>
<name>A0A7V7YHM6_9GAMM</name>
<proteinExistence type="predicted"/>
<dbReference type="Proteomes" id="UP000449004">
    <property type="component" value="Unassembled WGS sequence"/>
</dbReference>
<protein>
    <submittedName>
        <fullName evidence="1">Uncharacterized protein</fullName>
    </submittedName>
</protein>
<dbReference type="EMBL" id="WELC01000007">
    <property type="protein sequence ID" value="KAB7631253.1"/>
    <property type="molecule type" value="Genomic_DNA"/>
</dbReference>
<sequence length="95" mass="10372">MSISARNIWIPPVPALSDVGTYNAEGPANGGAFCIWRPASRRAPAKKQGRQSPDYRPLCFPTMRLDRPLFQFRSVTHKAHAILGAIGLSAENVPT</sequence>
<evidence type="ECO:0000313" key="2">
    <source>
        <dbReference type="Proteomes" id="UP000449004"/>
    </source>
</evidence>